<dbReference type="EMBL" id="JAINZW010000003">
    <property type="protein sequence ID" value="MBZ4039462.1"/>
    <property type="molecule type" value="Genomic_DNA"/>
</dbReference>
<feature type="chain" id="PRO_5045679310" evidence="1">
    <location>
        <begin position="35"/>
        <end position="236"/>
    </location>
</feature>
<gene>
    <name evidence="2" type="ORF">K6753_07930</name>
</gene>
<sequence length="236" mass="25770">MTRVNPSHTNRAVRRPLAGLAAAVALCFAAPAMAVEPFTADYQASYMGMQANGKMTLESAGQDRWRYSLNIKNSLADLSQSTVFEVRDGQWRPLSSTDSSQVLVKKQDKNATYNWSSGVASWTGDVKPDRAGPIKLKTGDMDALLINLAIVRDVEAGKPLRYRMVDDGRVKQLSYSVAGQESITVGGKSHQATKVVSTDGDKQTIAWIVDGMPVPARILQREEGKDAMDLRVQAVR</sequence>
<evidence type="ECO:0000313" key="3">
    <source>
        <dbReference type="Proteomes" id="UP001430954"/>
    </source>
</evidence>
<name>A0ABS7T6F7_9GAMM</name>
<reference evidence="2 3" key="1">
    <citation type="submission" date="2021-09" db="EMBL/GenBank/DDBJ databases">
        <title>Lysobacter sp. 13A isolated from the river sediment.</title>
        <authorList>
            <person name="Liu H."/>
            <person name="Li S."/>
            <person name="Mao S."/>
        </authorList>
    </citation>
    <scope>NUCLEOTIDE SEQUENCE [LARGE SCALE GENOMIC DNA]</scope>
    <source>
        <strain evidence="2 3">13A</strain>
    </source>
</reference>
<accession>A0ABS7T6F7</accession>
<feature type="signal peptide" evidence="1">
    <location>
        <begin position="1"/>
        <end position="34"/>
    </location>
</feature>
<evidence type="ECO:0000256" key="1">
    <source>
        <dbReference type="SAM" id="SignalP"/>
    </source>
</evidence>
<comment type="caution">
    <text evidence="2">The sequence shown here is derived from an EMBL/GenBank/DDBJ whole genome shotgun (WGS) entry which is preliminary data.</text>
</comment>
<keyword evidence="1" id="KW-0732">Signal</keyword>
<proteinExistence type="predicted"/>
<dbReference type="InterPro" id="IPR021457">
    <property type="entry name" value="DUF3108"/>
</dbReference>
<dbReference type="Pfam" id="PF11306">
    <property type="entry name" value="DUF3108"/>
    <property type="match status" value="1"/>
</dbReference>
<organism evidence="2 3">
    <name type="scientific">Novilysobacter selenitireducens</name>
    <dbReference type="NCBI Taxonomy" id="2872639"/>
    <lineage>
        <taxon>Bacteria</taxon>
        <taxon>Pseudomonadati</taxon>
        <taxon>Pseudomonadota</taxon>
        <taxon>Gammaproteobacteria</taxon>
        <taxon>Lysobacterales</taxon>
        <taxon>Lysobacteraceae</taxon>
        <taxon>Novilysobacter</taxon>
    </lineage>
</organism>
<dbReference type="RefSeq" id="WP_223675921.1">
    <property type="nucleotide sequence ID" value="NZ_JAINZW010000003.1"/>
</dbReference>
<keyword evidence="3" id="KW-1185">Reference proteome</keyword>
<protein>
    <submittedName>
        <fullName evidence="2">DUF3108 domain-containing protein</fullName>
    </submittedName>
</protein>
<evidence type="ECO:0000313" key="2">
    <source>
        <dbReference type="EMBL" id="MBZ4039462.1"/>
    </source>
</evidence>
<dbReference type="Proteomes" id="UP001430954">
    <property type="component" value="Unassembled WGS sequence"/>
</dbReference>